<dbReference type="AlphaFoldDB" id="A0AAC9PX39"/>
<sequence>MKNLLYIGNKLSQKGKTATTIDTLSQAFIAEGYAVKTASSKTNKIIRLLDMLLAIVKNRKWANYVLIDTYSTQNFYYAYLCSQLCRFFNLKYLPILHGGNLPNRLKNNPKLSKAIFNKAYLNIAPSAYIQSNFKDFGYNNIVIIPNAIAIENYAFKHRKIEEIKLLWVRSFSEIYNPKLAVDILKALQDKGEIASLTMVGPDNDGSLQNTQVYAKSLNVEVNFTGKLSKRSWIKLSQDYNIFINTTNFDNMPVSIIEAMALGLPVISTNVGGLPFLIKNGETGVLVKPNNVEAFVLEILNFKENYEAVKVITKQARNKVETFSWTMVKEKWKSILV</sequence>
<name>A0AAC9PX39_9FLAO</name>
<dbReference type="PANTHER" id="PTHR45947">
    <property type="entry name" value="SULFOQUINOVOSYL TRANSFERASE SQD2"/>
    <property type="match status" value="1"/>
</dbReference>
<keyword evidence="2" id="KW-0808">Transferase</keyword>
<accession>A0AAC9PX39</accession>
<dbReference type="EMBL" id="CP019352">
    <property type="protein sequence ID" value="APY00716.1"/>
    <property type="molecule type" value="Genomic_DNA"/>
</dbReference>
<dbReference type="Gene3D" id="3.40.50.2000">
    <property type="entry name" value="Glycogen Phosphorylase B"/>
    <property type="match status" value="2"/>
</dbReference>
<evidence type="ECO:0000259" key="1">
    <source>
        <dbReference type="Pfam" id="PF00534"/>
    </source>
</evidence>
<dbReference type="CDD" id="cd03801">
    <property type="entry name" value="GT4_PimA-like"/>
    <property type="match status" value="1"/>
</dbReference>
<dbReference type="Pfam" id="PF00534">
    <property type="entry name" value="Glycos_transf_1"/>
    <property type="match status" value="1"/>
</dbReference>
<dbReference type="PANTHER" id="PTHR45947:SF3">
    <property type="entry name" value="SULFOQUINOVOSYL TRANSFERASE SQD2"/>
    <property type="match status" value="1"/>
</dbReference>
<dbReference type="KEGG" id="lvn:BWR22_10460"/>
<keyword evidence="3" id="KW-1185">Reference proteome</keyword>
<dbReference type="SUPFAM" id="SSF53756">
    <property type="entry name" value="UDP-Glycosyltransferase/glycogen phosphorylase"/>
    <property type="match status" value="1"/>
</dbReference>
<dbReference type="GO" id="GO:0016757">
    <property type="term" value="F:glycosyltransferase activity"/>
    <property type="evidence" value="ECO:0007669"/>
    <property type="project" value="InterPro"/>
</dbReference>
<feature type="domain" description="Glycosyl transferase family 1" evidence="1">
    <location>
        <begin position="153"/>
        <end position="317"/>
    </location>
</feature>
<organism evidence="2 3">
    <name type="scientific">Lacinutrix venerupis</name>
    <dbReference type="NCBI Taxonomy" id="1486034"/>
    <lineage>
        <taxon>Bacteria</taxon>
        <taxon>Pseudomonadati</taxon>
        <taxon>Bacteroidota</taxon>
        <taxon>Flavobacteriia</taxon>
        <taxon>Flavobacteriales</taxon>
        <taxon>Flavobacteriaceae</taxon>
        <taxon>Lacinutrix</taxon>
    </lineage>
</organism>
<dbReference type="RefSeq" id="WP_076733622.1">
    <property type="nucleotide sequence ID" value="NZ_CP019352.1"/>
</dbReference>
<dbReference type="Proteomes" id="UP000187506">
    <property type="component" value="Chromosome"/>
</dbReference>
<dbReference type="InterPro" id="IPR050194">
    <property type="entry name" value="Glycosyltransferase_grp1"/>
</dbReference>
<protein>
    <submittedName>
        <fullName evidence="2">Glycosyl transferase family 1</fullName>
    </submittedName>
</protein>
<proteinExistence type="predicted"/>
<evidence type="ECO:0000313" key="2">
    <source>
        <dbReference type="EMBL" id="APY00716.1"/>
    </source>
</evidence>
<gene>
    <name evidence="2" type="ORF">BWR22_10460</name>
</gene>
<evidence type="ECO:0000313" key="3">
    <source>
        <dbReference type="Proteomes" id="UP000187506"/>
    </source>
</evidence>
<dbReference type="InterPro" id="IPR001296">
    <property type="entry name" value="Glyco_trans_1"/>
</dbReference>
<reference evidence="2 3" key="1">
    <citation type="submission" date="2017-01" db="EMBL/GenBank/DDBJ databases">
        <title>Complete genome of Lacinutrix venerupis DOK2-8 isolated from seawater in Dokdo.</title>
        <authorList>
            <person name="Chi W.-J."/>
            <person name="Kim J.H."/>
        </authorList>
    </citation>
    <scope>NUCLEOTIDE SEQUENCE [LARGE SCALE GENOMIC DNA]</scope>
    <source>
        <strain evidence="2 3">DOK2-8</strain>
    </source>
</reference>